<proteinExistence type="predicted"/>
<feature type="compositionally biased region" description="Basic and acidic residues" evidence="1">
    <location>
        <begin position="1"/>
        <end position="29"/>
    </location>
</feature>
<keyword evidence="3" id="KW-1185">Reference proteome</keyword>
<feature type="compositionally biased region" description="Polar residues" evidence="1">
    <location>
        <begin position="378"/>
        <end position="400"/>
    </location>
</feature>
<gene>
    <name evidence="2" type="ORF">Pfra01_000687900</name>
</gene>
<evidence type="ECO:0000256" key="1">
    <source>
        <dbReference type="SAM" id="MobiDB-lite"/>
    </source>
</evidence>
<sequence>MTPTRERAPEDAEPAPERSPLDYASDARETAAVLPLPSGNGEEERMDEDSVIEVGSEAGSEEEEEVVDGVRSVAVSPAKEDILDRVAPSTVTATAQTRASNPSLSVDVLSSPYRSTSSPRYRHGRRLLASDVAVPSSRSQNYAAGVTTVQADRYRMNRSSGKRLWSPAKRTALWDDLCNSYIHQSSAGSNTRDAPTFSQKRLARSAAEQAFGGSSVFRTLNMDTYDWPRSNERQRVVTGPEAMSVANQAAREFLGVRHEESKQSEPPVQSRQRIVENGRMMPAIKPAEDVFSSGSSNRKGKRVSFGGKNTYPPQPRTLPVLADKTTQTDDSLLQVRTDRKQRSAPLSAAPRSPARCSACDTSIDDSERPKKISRGPETLSTPAQERNYRRTSSSFSQHLTNPILLNPRYPPEPTTFRGRSTYSSSFNNRLAWR</sequence>
<feature type="compositionally biased region" description="Low complexity" evidence="1">
    <location>
        <begin position="343"/>
        <end position="359"/>
    </location>
</feature>
<protein>
    <submittedName>
        <fullName evidence="2">Unnamed protein product</fullName>
    </submittedName>
</protein>
<dbReference type="EMBL" id="BSXT01000603">
    <property type="protein sequence ID" value="GMF30768.1"/>
    <property type="molecule type" value="Genomic_DNA"/>
</dbReference>
<dbReference type="OrthoDB" id="10256179at2759"/>
<comment type="caution">
    <text evidence="2">The sequence shown here is derived from an EMBL/GenBank/DDBJ whole genome shotgun (WGS) entry which is preliminary data.</text>
</comment>
<feature type="region of interest" description="Disordered" evidence="1">
    <location>
        <begin position="92"/>
        <end position="120"/>
    </location>
</feature>
<feature type="region of interest" description="Disordered" evidence="1">
    <location>
        <begin position="287"/>
        <end position="422"/>
    </location>
</feature>
<dbReference type="AlphaFoldDB" id="A0A9W6X509"/>
<organism evidence="2 3">
    <name type="scientific">Phytophthora fragariaefolia</name>
    <dbReference type="NCBI Taxonomy" id="1490495"/>
    <lineage>
        <taxon>Eukaryota</taxon>
        <taxon>Sar</taxon>
        <taxon>Stramenopiles</taxon>
        <taxon>Oomycota</taxon>
        <taxon>Peronosporomycetes</taxon>
        <taxon>Peronosporales</taxon>
        <taxon>Peronosporaceae</taxon>
        <taxon>Phytophthora</taxon>
    </lineage>
</organism>
<reference evidence="2" key="1">
    <citation type="submission" date="2023-04" db="EMBL/GenBank/DDBJ databases">
        <title>Phytophthora fragariaefolia NBRC 109709.</title>
        <authorList>
            <person name="Ichikawa N."/>
            <person name="Sato H."/>
            <person name="Tonouchi N."/>
        </authorList>
    </citation>
    <scope>NUCLEOTIDE SEQUENCE</scope>
    <source>
        <strain evidence="2">NBRC 109709</strain>
    </source>
</reference>
<evidence type="ECO:0000313" key="3">
    <source>
        <dbReference type="Proteomes" id="UP001165121"/>
    </source>
</evidence>
<dbReference type="Proteomes" id="UP001165121">
    <property type="component" value="Unassembled WGS sequence"/>
</dbReference>
<feature type="compositionally biased region" description="Low complexity" evidence="1">
    <location>
        <begin position="110"/>
        <end position="119"/>
    </location>
</feature>
<evidence type="ECO:0000313" key="2">
    <source>
        <dbReference type="EMBL" id="GMF30768.1"/>
    </source>
</evidence>
<accession>A0A9W6X509</accession>
<feature type="region of interest" description="Disordered" evidence="1">
    <location>
        <begin position="1"/>
        <end position="68"/>
    </location>
</feature>
<name>A0A9W6X509_9STRA</name>
<feature type="compositionally biased region" description="Polar residues" evidence="1">
    <location>
        <begin position="92"/>
        <end position="104"/>
    </location>
</feature>